<feature type="domain" description="Sushi" evidence="6">
    <location>
        <begin position="930"/>
        <end position="999"/>
    </location>
</feature>
<feature type="disulfide bond" evidence="5">
    <location>
        <begin position="3"/>
        <end position="30"/>
    </location>
</feature>
<dbReference type="PROSITE" id="PS50923">
    <property type="entry name" value="SUSHI"/>
    <property type="match status" value="15"/>
</dbReference>
<feature type="disulfide bond" evidence="5">
    <location>
        <begin position="900"/>
        <end position="927"/>
    </location>
</feature>
<dbReference type="InterPro" id="IPR050350">
    <property type="entry name" value="Compl-Cell_Adhes-Reg"/>
</dbReference>
<protein>
    <recommendedName>
        <fullName evidence="6">Sushi domain-containing protein</fullName>
    </recommendedName>
</protein>
<keyword evidence="4" id="KW-0325">Glycoprotein</keyword>
<evidence type="ECO:0000256" key="1">
    <source>
        <dbReference type="ARBA" id="ARBA00022659"/>
    </source>
</evidence>
<name>H2Z144_CIOSA</name>
<feature type="domain" description="Sushi" evidence="6">
    <location>
        <begin position="225"/>
        <end position="290"/>
    </location>
</feature>
<dbReference type="PANTHER" id="PTHR19325">
    <property type="entry name" value="COMPLEMENT COMPONENT-RELATED SUSHI DOMAIN-CONTAINING"/>
    <property type="match status" value="1"/>
</dbReference>
<proteinExistence type="predicted"/>
<feature type="domain" description="Sushi" evidence="6">
    <location>
        <begin position="1061"/>
        <end position="1123"/>
    </location>
</feature>
<keyword evidence="8" id="KW-1185">Reference proteome</keyword>
<feature type="domain" description="Sushi" evidence="6">
    <location>
        <begin position="1491"/>
        <end position="1553"/>
    </location>
</feature>
<evidence type="ECO:0000313" key="7">
    <source>
        <dbReference type="Ensembl" id="ENSCSAVP00000011306.1"/>
    </source>
</evidence>
<feature type="domain" description="Sushi" evidence="6">
    <location>
        <begin position="867"/>
        <end position="929"/>
    </location>
</feature>
<keyword evidence="2" id="KW-0677">Repeat</keyword>
<evidence type="ECO:0000256" key="4">
    <source>
        <dbReference type="ARBA" id="ARBA00023180"/>
    </source>
</evidence>
<dbReference type="InterPro" id="IPR000436">
    <property type="entry name" value="Sushi_SCR_CCP_dom"/>
</dbReference>
<reference evidence="7" key="2">
    <citation type="submission" date="2025-08" db="UniProtKB">
        <authorList>
            <consortium name="Ensembl"/>
        </authorList>
    </citation>
    <scope>IDENTIFICATION</scope>
</reference>
<feature type="disulfide bond" evidence="5">
    <location>
        <begin position="69"/>
        <end position="96"/>
    </location>
</feature>
<organism evidence="7 8">
    <name type="scientific">Ciona savignyi</name>
    <name type="common">Pacific transparent sea squirt</name>
    <dbReference type="NCBI Taxonomy" id="51511"/>
    <lineage>
        <taxon>Eukaryota</taxon>
        <taxon>Metazoa</taxon>
        <taxon>Chordata</taxon>
        <taxon>Tunicata</taxon>
        <taxon>Ascidiacea</taxon>
        <taxon>Phlebobranchia</taxon>
        <taxon>Cionidae</taxon>
        <taxon>Ciona</taxon>
    </lineage>
</organism>
<feature type="domain" description="Sushi" evidence="6">
    <location>
        <begin position="1375"/>
        <end position="1431"/>
    </location>
</feature>
<feature type="domain" description="Sushi" evidence="6">
    <location>
        <begin position="1554"/>
        <end position="1619"/>
    </location>
</feature>
<keyword evidence="3 5" id="KW-1015">Disulfide bond</keyword>
<feature type="disulfide bond" evidence="5">
    <location>
        <begin position="322"/>
        <end position="349"/>
    </location>
</feature>
<feature type="domain" description="Sushi" evidence="6">
    <location>
        <begin position="416"/>
        <end position="479"/>
    </location>
</feature>
<dbReference type="SMART" id="SM00032">
    <property type="entry name" value="CCP"/>
    <property type="match status" value="25"/>
</dbReference>
<feature type="domain" description="Sushi" evidence="6">
    <location>
        <begin position="48"/>
        <end position="98"/>
    </location>
</feature>
<reference evidence="7" key="3">
    <citation type="submission" date="2025-09" db="UniProtKB">
        <authorList>
            <consortium name="Ensembl"/>
        </authorList>
    </citation>
    <scope>IDENTIFICATION</scope>
</reference>
<evidence type="ECO:0000256" key="5">
    <source>
        <dbReference type="PROSITE-ProRule" id="PRU00302"/>
    </source>
</evidence>
<dbReference type="Pfam" id="PF00084">
    <property type="entry name" value="Sushi"/>
    <property type="match status" value="16"/>
</dbReference>
<feature type="domain" description="Sushi" evidence="6">
    <location>
        <begin position="302"/>
        <end position="351"/>
    </location>
</feature>
<dbReference type="eggNOG" id="KOG4297">
    <property type="taxonomic scope" value="Eukaryota"/>
</dbReference>
<feature type="domain" description="Sushi" evidence="6">
    <location>
        <begin position="1"/>
        <end position="32"/>
    </location>
</feature>
<dbReference type="InterPro" id="IPR035976">
    <property type="entry name" value="Sushi/SCR/CCP_sf"/>
</dbReference>
<evidence type="ECO:0000256" key="2">
    <source>
        <dbReference type="ARBA" id="ARBA00022737"/>
    </source>
</evidence>
<evidence type="ECO:0000256" key="3">
    <source>
        <dbReference type="ARBA" id="ARBA00023157"/>
    </source>
</evidence>
<feature type="disulfide bond" evidence="5">
    <location>
        <begin position="1156"/>
        <end position="1183"/>
    </location>
</feature>
<feature type="domain" description="Sushi" evidence="6">
    <location>
        <begin position="1133"/>
        <end position="1185"/>
    </location>
</feature>
<dbReference type="InParanoid" id="H2Z144"/>
<feature type="disulfide bond" evidence="5">
    <location>
        <begin position="1524"/>
        <end position="1551"/>
    </location>
</feature>
<keyword evidence="1 5" id="KW-0768">Sushi</keyword>
<sequence length="1621" mass="173834">FTCDDGYEMLGPADRICFNTGEWSVAKTTCRARCQKLTPLVNGRQFPLECFMDMPSDKDLTGVACTHTCNVGYGLIGEPKRVCRDDGTWSESPPVCRRICTYLACDPMCPILTAPPDSTLQCTGHVENDTCALHCAAPYRVRRSSFVICQNDGSWSEAIGECIITCPKLTAPARGGISPTECTLSENFYEVTCTYSCEISYVFSGFPKAITRTCGSDGIWTGGPVTCVQYQQMETSISSTGTNVIKATPLTCTRCSFLCVPGYEVTKADESSTECDYGIWSGDSIPSCSKSCHDHHYENIGYSCSVAMLSSNTLGSMCSFSCPNGQVLIGEPNRVCFDDGDWSAPLPVCGWECPPYQPPTQSTADVTSSCKDISTSHKPGDVCKIACNDGYVPDSSPYLLCRHDGTWNNTKLACIRSCHPPPSLVHGTVMCNNTGLTYPTGTLCTYTCDGVRILEPSTSWHTQCLDSGVWSTTLPACQNPCPSISNLLHGDVIPSLCLGPAAIPNGQVCRVTCHPGYTLSSHVSLSCLSTGQWSDPIPTCEPDVHFIMKSVSPLDCHSSAPINASCTTICESGFELMSGQSSATIHCQVNGEWSSTDTVCKKLKCIALPSPSNGVISNPVCTSANTSAWSSTECKYSCNPDSTPDSDFVSLTLLCLGAGKWSETEPRCVQYCPALSLPASGVVSSQQCLQDKGSKHGDTCTFTCLPYFELSGTSVLSCQSGSWSASTPTCQDRGNVQPCPPLDPPNFSWLSVDCTMQPVAFGTECQTNCVFGLRSDPTVPQKTYCHGAAWTNPLPQCKKECPRLPTIRNGYVEAGCQIVANVVVGKECSYFCDSGYKMVGTASRICEQHGVWSVTTIPSCVAQCSPLGCTALSLTSFMFVSPVPCSEIEQTAGKICTLSCSSGYILKGPSVKSCLSSGEWSGDASACKRSFCQPLPEPTNGRLICPNLIHKAGDVCELKCDVNYVVDGQDTSRKCLNTAQCRTCTGEGKWTGRKPYCVKPCPIHEPPKGGTVLPPECSETTSMKDMVCAFSCHSGLVQTGSHHRVCFGNGSWSGVRPNCQSTCPPIEYTPENGILKPARCGNVKSVVSQTCTLLCEPGYKVSGNAAATCLDNGLWSSLGTCVRGCSAFYLPYMGAVLPSKCVSGGLNVGDICRFECFPEHTIDGSSLRTCRADGTWTGSPAHCIKTCTAINADKSVTYSPSLCGIIRQKPGTNCTAKCASNMKSSSGATEDTVQCLADGAWDKEPVTNCFPGCPPRSIKHGKLVCDEDIPGRIHYEIDVCGVWCNYSNLTSNVECLATGFWEPKISESCRPVCSRYKLTQPHAGFRDPLCALDKVPEHTVCEVVCSPGYLLKGEVKSTTCESDSWTPLGAYACLKTCPSLGFVKNGKVEPSECLIESCTVQCNPGYRVQGPATRHCSESGHWSSVEFSCVSPAACHSEFIVAGTRECTTGLVNDGLLCQMHCTDEKLLHGAGEISCMAGGIWSAPLPKCDATCPALHHPRLGRVFPDSCELDNLPLETECNTTCDAGYTLTGDATRWCLPDGTWSGGNVTCEQTRCSHLNRLYHGTVAPEICTLTEPGVIPGTTCYFTCDEGYQLKGVVSVQCQDHGQWPDDIQVECQNVR</sequence>
<dbReference type="CDD" id="cd00033">
    <property type="entry name" value="CCP"/>
    <property type="match status" value="17"/>
</dbReference>
<dbReference type="SUPFAM" id="SSF57535">
    <property type="entry name" value="Complement control module/SCR domain"/>
    <property type="match status" value="21"/>
</dbReference>
<dbReference type="PANTHER" id="PTHR19325:SF560">
    <property type="entry name" value="SUSHI, VON WILLEBRAND FACTOR TYPE A, EGF AND PENTRAXIN DOMAIN-CONTAINING PROTEIN 1"/>
    <property type="match status" value="1"/>
</dbReference>
<evidence type="ECO:0000313" key="8">
    <source>
        <dbReference type="Proteomes" id="UP000007875"/>
    </source>
</evidence>
<reference evidence="8" key="1">
    <citation type="submission" date="2003-08" db="EMBL/GenBank/DDBJ databases">
        <authorList>
            <person name="Birren B."/>
            <person name="Nusbaum C."/>
            <person name="Abebe A."/>
            <person name="Abouelleil A."/>
            <person name="Adekoya E."/>
            <person name="Ait-zahra M."/>
            <person name="Allen N."/>
            <person name="Allen T."/>
            <person name="An P."/>
            <person name="Anderson M."/>
            <person name="Anderson S."/>
            <person name="Arachchi H."/>
            <person name="Armbruster J."/>
            <person name="Bachantsang P."/>
            <person name="Baldwin J."/>
            <person name="Barry A."/>
            <person name="Bayul T."/>
            <person name="Blitshsteyn B."/>
            <person name="Bloom T."/>
            <person name="Blye J."/>
            <person name="Boguslavskiy L."/>
            <person name="Borowsky M."/>
            <person name="Boukhgalter B."/>
            <person name="Brunache A."/>
            <person name="Butler J."/>
            <person name="Calixte N."/>
            <person name="Calvo S."/>
            <person name="Camarata J."/>
            <person name="Campo K."/>
            <person name="Chang J."/>
            <person name="Cheshatsang Y."/>
            <person name="Citroen M."/>
            <person name="Collymore A."/>
            <person name="Considine T."/>
            <person name="Cook A."/>
            <person name="Cooke P."/>
            <person name="Corum B."/>
            <person name="Cuomo C."/>
            <person name="David R."/>
            <person name="Dawoe T."/>
            <person name="Degray S."/>
            <person name="Dodge S."/>
            <person name="Dooley K."/>
            <person name="Dorje P."/>
            <person name="Dorjee K."/>
            <person name="Dorris L."/>
            <person name="Duffey N."/>
            <person name="Dupes A."/>
            <person name="Elkins T."/>
            <person name="Engels R."/>
            <person name="Erickson J."/>
            <person name="Farina A."/>
            <person name="Faro S."/>
            <person name="Ferreira P."/>
            <person name="Fischer H."/>
            <person name="Fitzgerald M."/>
            <person name="Foley K."/>
            <person name="Gage D."/>
            <person name="Galagan J."/>
            <person name="Gearin G."/>
            <person name="Gnerre S."/>
            <person name="Gnirke A."/>
            <person name="Goyette A."/>
            <person name="Graham J."/>
            <person name="Grandbois E."/>
            <person name="Gyaltsen K."/>
            <person name="Hafez N."/>
            <person name="Hagopian D."/>
            <person name="Hagos B."/>
            <person name="Hall J."/>
            <person name="Hatcher B."/>
            <person name="Heller A."/>
            <person name="Higgins H."/>
            <person name="Honan T."/>
            <person name="Horn A."/>
            <person name="Houde N."/>
            <person name="Hughes L."/>
            <person name="Hulme W."/>
            <person name="Husby E."/>
            <person name="Iliev I."/>
            <person name="Jaffe D."/>
            <person name="Jones C."/>
            <person name="Kamal M."/>
            <person name="Kamat A."/>
            <person name="Kamvysselis M."/>
            <person name="Karlsson E."/>
            <person name="Kells C."/>
            <person name="Kieu A."/>
            <person name="Kisner P."/>
            <person name="Kodira C."/>
            <person name="Kulbokas E."/>
            <person name="Labutti K."/>
            <person name="Lama D."/>
            <person name="Landers T."/>
            <person name="Leger J."/>
            <person name="Levine S."/>
            <person name="Lewis D."/>
            <person name="Lewis T."/>
            <person name="Lindblad-toh K."/>
            <person name="Liu X."/>
            <person name="Lokyitsang T."/>
            <person name="Lokyitsang Y."/>
            <person name="Lucien O."/>
            <person name="Lui A."/>
            <person name="Ma L.J."/>
            <person name="Mabbitt R."/>
            <person name="Macdonald J."/>
            <person name="Maclean C."/>
            <person name="Major J."/>
            <person name="Manning J."/>
            <person name="Marabella R."/>
            <person name="Maru K."/>
            <person name="Matthews C."/>
            <person name="Mauceli E."/>
            <person name="Mccarthy M."/>
            <person name="Mcdonough S."/>
            <person name="Mcghee T."/>
            <person name="Meldrim J."/>
            <person name="Meneus L."/>
            <person name="Mesirov J."/>
            <person name="Mihalev A."/>
            <person name="Mihova T."/>
            <person name="Mikkelsen T."/>
            <person name="Mlenga V."/>
            <person name="Moru K."/>
            <person name="Mozes J."/>
            <person name="Mulrain L."/>
            <person name="Munson G."/>
            <person name="Naylor J."/>
            <person name="Newes C."/>
            <person name="Nguyen C."/>
            <person name="Nguyen N."/>
            <person name="Nguyen T."/>
            <person name="Nicol R."/>
            <person name="Nielsen C."/>
            <person name="Nizzari M."/>
            <person name="Norbu C."/>
            <person name="Norbu N."/>
            <person name="O'donnell P."/>
            <person name="Okoawo O."/>
            <person name="O'leary S."/>
            <person name="Omotosho B."/>
            <person name="O'neill K."/>
            <person name="Osman S."/>
            <person name="Parker S."/>
            <person name="Perrin D."/>
            <person name="Phunkhang P."/>
            <person name="Piqani B."/>
            <person name="Purcell S."/>
            <person name="Rachupka T."/>
            <person name="Ramasamy U."/>
            <person name="Rameau R."/>
            <person name="Ray V."/>
            <person name="Raymond C."/>
            <person name="Retta R."/>
            <person name="Richardson S."/>
            <person name="Rise C."/>
            <person name="Rodriguez J."/>
            <person name="Rogers J."/>
            <person name="Rogov P."/>
            <person name="Rutman M."/>
            <person name="Schupbach R."/>
            <person name="Seaman C."/>
            <person name="Settipalli S."/>
            <person name="Sharpe T."/>
            <person name="Sheridan J."/>
            <person name="Sherpa N."/>
            <person name="Shi J."/>
            <person name="Smirnov S."/>
            <person name="Smith C."/>
            <person name="Sougnez C."/>
            <person name="Spencer B."/>
            <person name="Stalker J."/>
            <person name="Stange-thomann N."/>
            <person name="Stavropoulos S."/>
            <person name="Stetson K."/>
            <person name="Stone C."/>
            <person name="Stone S."/>
            <person name="Stubbs M."/>
            <person name="Talamas J."/>
            <person name="Tchuinga P."/>
            <person name="Tenzing P."/>
            <person name="Tesfaye S."/>
            <person name="Theodore J."/>
            <person name="Thoulutsang Y."/>
            <person name="Topham K."/>
            <person name="Towey S."/>
            <person name="Tsamla T."/>
            <person name="Tsomo N."/>
            <person name="Vallee D."/>
            <person name="Vassiliev H."/>
            <person name="Venkataraman V."/>
            <person name="Vinson J."/>
            <person name="Vo A."/>
            <person name="Wade C."/>
            <person name="Wang S."/>
            <person name="Wangchuk T."/>
            <person name="Wangdi T."/>
            <person name="Whittaker C."/>
            <person name="Wilkinson J."/>
            <person name="Wu Y."/>
            <person name="Wyman D."/>
            <person name="Yadav S."/>
            <person name="Yang S."/>
            <person name="Yang X."/>
            <person name="Yeager S."/>
            <person name="Yee E."/>
            <person name="Young G."/>
            <person name="Zainoun J."/>
            <person name="Zembeck L."/>
            <person name="Zimmer A."/>
            <person name="Zody M."/>
            <person name="Lander E."/>
        </authorList>
    </citation>
    <scope>NUCLEOTIDE SEQUENCE [LARGE SCALE GENOMIC DNA]</scope>
</reference>
<dbReference type="Proteomes" id="UP000007875">
    <property type="component" value="Unassembled WGS sequence"/>
</dbReference>
<dbReference type="HOGENOM" id="CLU_002746_0_0_1"/>
<dbReference type="GeneTree" id="ENSGT00940000163310"/>
<feature type="domain" description="Sushi" evidence="6">
    <location>
        <begin position="670"/>
        <end position="732"/>
    </location>
</feature>
<feature type="domain" description="Sushi" evidence="6">
    <location>
        <begin position="799"/>
        <end position="862"/>
    </location>
</feature>
<evidence type="ECO:0000259" key="6">
    <source>
        <dbReference type="PROSITE" id="PS50923"/>
    </source>
</evidence>
<comment type="caution">
    <text evidence="5">Lacks conserved residue(s) required for the propagation of feature annotation.</text>
</comment>
<dbReference type="STRING" id="51511.ENSCSAVP00000011306"/>
<feature type="domain" description="Sushi" evidence="6">
    <location>
        <begin position="538"/>
        <end position="602"/>
    </location>
</feature>
<accession>H2Z144</accession>
<feature type="disulfide bond" evidence="5">
    <location>
        <begin position="1402"/>
        <end position="1429"/>
    </location>
</feature>
<dbReference type="Gene3D" id="2.10.70.10">
    <property type="entry name" value="Complement Module, domain 1"/>
    <property type="match status" value="20"/>
</dbReference>
<dbReference type="Ensembl" id="ENSCSAVT00000011439.1">
    <property type="protein sequence ID" value="ENSCSAVP00000011306.1"/>
    <property type="gene ID" value="ENSCSAVG00000006612.1"/>
</dbReference>